<dbReference type="RefSeq" id="XP_042566374.1">
    <property type="nucleotide sequence ID" value="XM_042710440.1"/>
</dbReference>
<keyword evidence="8" id="KW-0808">Transferase</keyword>
<protein>
    <recommendedName>
        <fullName evidence="2">tRNA methyltransferase 10 homolog B</fullName>
    </recommendedName>
    <alternativeName>
        <fullName evidence="3">RNA (guanine-9-)-methyltransferase domain-containing protein 3</fullName>
    </alternativeName>
    <alternativeName>
        <fullName evidence="4">tRNA (guanine(9)-N(1))-methyltransferase TRMT10B</fullName>
    </alternativeName>
</protein>
<proteinExistence type="predicted"/>
<gene>
    <name evidence="8" type="primary">trmt10b</name>
</gene>
<dbReference type="GO" id="GO:0005654">
    <property type="term" value="C:nucleoplasm"/>
    <property type="evidence" value="ECO:0007669"/>
    <property type="project" value="TreeGrafter"/>
</dbReference>
<dbReference type="CTD" id="158234"/>
<dbReference type="GO" id="GO:0000049">
    <property type="term" value="F:tRNA binding"/>
    <property type="evidence" value="ECO:0007669"/>
    <property type="project" value="TreeGrafter"/>
</dbReference>
<dbReference type="OrthoDB" id="278300at2759"/>
<evidence type="ECO:0000313" key="7">
    <source>
        <dbReference type="Proteomes" id="UP000515152"/>
    </source>
</evidence>
<evidence type="ECO:0000256" key="5">
    <source>
        <dbReference type="SAM" id="MobiDB-lite"/>
    </source>
</evidence>
<feature type="domain" description="SAM-dependent MTase TRM10-type" evidence="6">
    <location>
        <begin position="110"/>
        <end position="307"/>
    </location>
</feature>
<dbReference type="InterPro" id="IPR047911">
    <property type="entry name" value="Trm10_B_MTase_dom"/>
</dbReference>
<dbReference type="Proteomes" id="UP000515152">
    <property type="component" value="Chromosome 18"/>
</dbReference>
<dbReference type="PANTHER" id="PTHR13563:SF19">
    <property type="entry name" value="TRNA METHYLTRANSFERASE 10 HOMOLOG B"/>
    <property type="match status" value="1"/>
</dbReference>
<evidence type="ECO:0000256" key="3">
    <source>
        <dbReference type="ARBA" id="ARBA00035712"/>
    </source>
</evidence>
<dbReference type="GO" id="GO:0008168">
    <property type="term" value="F:methyltransferase activity"/>
    <property type="evidence" value="ECO:0007669"/>
    <property type="project" value="UniProtKB-KW"/>
</dbReference>
<keyword evidence="1" id="KW-0175">Coiled coil</keyword>
<dbReference type="InterPro" id="IPR007356">
    <property type="entry name" value="tRNA_m1G_MeTrfase_euk"/>
</dbReference>
<name>A0A8M1KXQ9_CLUHA</name>
<dbReference type="GO" id="GO:0002939">
    <property type="term" value="P:tRNA N1-guanine methylation"/>
    <property type="evidence" value="ECO:0007669"/>
    <property type="project" value="TreeGrafter"/>
</dbReference>
<organism evidence="7 8">
    <name type="scientific">Clupea harengus</name>
    <name type="common">Atlantic herring</name>
    <dbReference type="NCBI Taxonomy" id="7950"/>
    <lineage>
        <taxon>Eukaryota</taxon>
        <taxon>Metazoa</taxon>
        <taxon>Chordata</taxon>
        <taxon>Craniata</taxon>
        <taxon>Vertebrata</taxon>
        <taxon>Euteleostomi</taxon>
        <taxon>Actinopterygii</taxon>
        <taxon>Neopterygii</taxon>
        <taxon>Teleostei</taxon>
        <taxon>Clupei</taxon>
        <taxon>Clupeiformes</taxon>
        <taxon>Clupeoidei</taxon>
        <taxon>Clupeidae</taxon>
        <taxon>Clupea</taxon>
    </lineage>
</organism>
<evidence type="ECO:0000313" key="8">
    <source>
        <dbReference type="RefSeq" id="XP_042566374.1"/>
    </source>
</evidence>
<evidence type="ECO:0000256" key="1">
    <source>
        <dbReference type="ARBA" id="ARBA00023054"/>
    </source>
</evidence>
<feature type="region of interest" description="Disordered" evidence="5">
    <location>
        <begin position="58"/>
        <end position="78"/>
    </location>
</feature>
<evidence type="ECO:0000256" key="2">
    <source>
        <dbReference type="ARBA" id="ARBA00035688"/>
    </source>
</evidence>
<reference evidence="8" key="1">
    <citation type="submission" date="2025-08" db="UniProtKB">
        <authorList>
            <consortium name="RefSeq"/>
        </authorList>
    </citation>
    <scope>IDENTIFICATION</scope>
</reference>
<keyword evidence="8" id="KW-0489">Methyltransferase</keyword>
<sequence>METSFSKNKELKAKDCALGDIFELLQIDVDLEPTSANGVDMNCSRNVLRKHRNWEKRLDAKKTKRKEEKQRRKQSQTVEKDTLRLSKRVIKAITRERLAEARLSGPRLCVDLSMADCMSRKVCFLFFLDNNFEFILMELSRLAGQIRRLYGSNRNALRPFHLYLTEFRLDSRLYTECVRMNDGFHEYAMEMTEQSWLHLFPVEDVVYLTPDAEQALENVDDETVYILGGLVDESIQKKMTYSRALEAGVRTARLPIEEHMVRQPNGKNFHSKILAINQVFEILLVYRETGSWGRALPAGVPAGKGYTLAVETGVKRTGRDPSVCHLLDHARPPIVEVLQQPDRGVKVKRSPVVSW</sequence>
<evidence type="ECO:0000259" key="6">
    <source>
        <dbReference type="PROSITE" id="PS51675"/>
    </source>
</evidence>
<dbReference type="PANTHER" id="PTHR13563">
    <property type="entry name" value="TRNA (GUANINE-9-) METHYLTRANSFERASE"/>
    <property type="match status" value="1"/>
</dbReference>
<dbReference type="CDD" id="cd18100">
    <property type="entry name" value="Trm10euk_B"/>
    <property type="match status" value="1"/>
</dbReference>
<dbReference type="PROSITE" id="PS51675">
    <property type="entry name" value="SAM_MT_TRM10"/>
    <property type="match status" value="1"/>
</dbReference>
<dbReference type="AlphaFoldDB" id="A0A8M1KXQ9"/>
<dbReference type="GeneID" id="105896019"/>
<dbReference type="InterPro" id="IPR028564">
    <property type="entry name" value="MT_TRM10-typ"/>
</dbReference>
<keyword evidence="7" id="KW-1185">Reference proteome</keyword>
<feature type="compositionally biased region" description="Basic and acidic residues" evidence="5">
    <location>
        <begin position="58"/>
        <end position="70"/>
    </location>
</feature>
<evidence type="ECO:0000256" key="4">
    <source>
        <dbReference type="ARBA" id="ARBA00035725"/>
    </source>
</evidence>
<accession>A0A8M1KXQ9</accession>